<keyword evidence="3" id="KW-1185">Reference proteome</keyword>
<accession>A0A8H9TFT8</accession>
<evidence type="ECO:0000313" key="2">
    <source>
        <dbReference type="EMBL" id="PNM77163.1"/>
    </source>
</evidence>
<protein>
    <submittedName>
        <fullName evidence="1">Uncharacterized protein</fullName>
    </submittedName>
</protein>
<dbReference type="Proteomes" id="UP000863257">
    <property type="component" value="Unassembled WGS sequence"/>
</dbReference>
<name>A0A8H9TFT8_VIBVL</name>
<reference evidence="1" key="2">
    <citation type="journal article" date="2018" name="Genome Biol.">
        <title>SKESA: strategic k-mer extension for scrupulous assemblies.</title>
        <authorList>
            <person name="Souvorov A."/>
            <person name="Agarwala R."/>
            <person name="Lipman D.J."/>
        </authorList>
    </citation>
    <scope>NUCLEOTIDE SEQUENCE</scope>
    <source>
        <strain evidence="1">BCW_3452</strain>
    </source>
</reference>
<organism evidence="1">
    <name type="scientific">Vibrio vulnificus</name>
    <dbReference type="NCBI Taxonomy" id="672"/>
    <lineage>
        <taxon>Bacteria</taxon>
        <taxon>Pseudomonadati</taxon>
        <taxon>Pseudomonadota</taxon>
        <taxon>Gammaproteobacteria</taxon>
        <taxon>Vibrionales</taxon>
        <taxon>Vibrionaceae</taxon>
        <taxon>Vibrio</taxon>
    </lineage>
</organism>
<dbReference type="EMBL" id="DACRBY010000018">
    <property type="protein sequence ID" value="HAS8541117.1"/>
    <property type="molecule type" value="Genomic_DNA"/>
</dbReference>
<sequence length="87" mass="10403">MVHDGCMGAIQMAMVAECWQTIARHFLTSLLVIYSHRQQHWLRVIDDGENYVKRGGFPLYKMQCLMLNKWKYLTILWFFFICISENI</sequence>
<dbReference type="AlphaFoldDB" id="A0A8H9TFT8"/>
<dbReference type="Proteomes" id="UP000054370">
    <property type="component" value="Unassembled WGS sequence"/>
</dbReference>
<dbReference type="EMBL" id="LOSH02000001">
    <property type="protein sequence ID" value="PNM77163.1"/>
    <property type="molecule type" value="Genomic_DNA"/>
</dbReference>
<comment type="caution">
    <text evidence="1">The sequence shown here is derived from an EMBL/GenBank/DDBJ whole genome shotgun (WGS) entry which is preliminary data.</text>
</comment>
<evidence type="ECO:0000313" key="3">
    <source>
        <dbReference type="Proteomes" id="UP000054370"/>
    </source>
</evidence>
<evidence type="ECO:0000313" key="1">
    <source>
        <dbReference type="EMBL" id="HAS8541117.1"/>
    </source>
</evidence>
<reference evidence="2 3" key="1">
    <citation type="submission" date="2017-12" db="EMBL/GenBank/DDBJ databases">
        <title>FDA dAtabase for Regulatory Grade micrObial Sequences (FDA-ARGOS): Supporting development and validation of Infectious Disease Dx tests.</title>
        <authorList>
            <person name="Hoffmann M."/>
            <person name="Allard M."/>
            <person name="Evans P."/>
            <person name="Brown E."/>
            <person name="Tallon L.J."/>
            <person name="Sadzewicz L."/>
            <person name="Sengamalay N."/>
            <person name="Ott S."/>
            <person name="Godinez A."/>
            <person name="Nagaraj S."/>
            <person name="Vavikolanu K."/>
            <person name="Aluvathingal J."/>
            <person name="Nadendla S."/>
            <person name="Hobson J."/>
            <person name="Sichtig H."/>
        </authorList>
    </citation>
    <scope>NUCLEOTIDE SEQUENCE [LARGE SCALE GENOMIC DNA]</scope>
    <source>
        <strain evidence="3">ATCC 29307</strain>
        <strain evidence="2">FDAARGOS_118</strain>
    </source>
</reference>
<proteinExistence type="predicted"/>
<reference evidence="1" key="3">
    <citation type="submission" date="2019-01" db="EMBL/GenBank/DDBJ databases">
        <authorList>
            <consortium name="NCBI Pathogen Detection Project"/>
        </authorList>
    </citation>
    <scope>NUCLEOTIDE SEQUENCE</scope>
    <source>
        <strain evidence="1">BCW_3452</strain>
    </source>
</reference>
<gene>
    <name evidence="2" type="ORF">AL548_000910</name>
    <name evidence="1" type="ORF">I7730_15155</name>
</gene>